<dbReference type="PANTHER" id="PTHR46568">
    <property type="entry name" value="ALKYLDIHYDROXYACETONEPHOSPHATE SYNTHASE, PEROXISOMAL"/>
    <property type="match status" value="1"/>
</dbReference>
<sequence>MTARLQPCVLRLYDEASTSSMLKRVLRLELQGACFILGFDGWAEIAAAQEARALAICAELSGQDLGREPGEHWWEHRYDFYYPPLTLSLPKMYGTIETVCTFDKIAAVYRTKKRLIEEDYAAWNARYIAHFSHWFPWGVMVYDRFVIDEPPADPSEALRLHNQIWTAAARASLAAGAVLNEHHGIGWKLGRLMPELYGAAWPVLGEIKRVIDPQNIMNPGKLGFSSNMTR</sequence>
<reference evidence="5 6" key="1">
    <citation type="submission" date="2015-09" db="EMBL/GenBank/DDBJ databases">
        <title>Draft genome sequence of Kouleothrix aurantiaca JCM 19913.</title>
        <authorList>
            <person name="Hemp J."/>
        </authorList>
    </citation>
    <scope>NUCLEOTIDE SEQUENCE [LARGE SCALE GENOMIC DNA]</scope>
    <source>
        <strain evidence="5 6">COM-B</strain>
    </source>
</reference>
<proteinExistence type="predicted"/>
<dbReference type="GO" id="GO:0050660">
    <property type="term" value="F:flavin adenine dinucleotide binding"/>
    <property type="evidence" value="ECO:0007669"/>
    <property type="project" value="InterPro"/>
</dbReference>
<evidence type="ECO:0000313" key="6">
    <source>
        <dbReference type="Proteomes" id="UP000050509"/>
    </source>
</evidence>
<dbReference type="InterPro" id="IPR025650">
    <property type="entry name" value="Alkyl-DHAP_Synthase"/>
</dbReference>
<dbReference type="Pfam" id="PF02913">
    <property type="entry name" value="FAD-oxidase_C"/>
    <property type="match status" value="1"/>
</dbReference>
<evidence type="ECO:0000256" key="3">
    <source>
        <dbReference type="PIRSR" id="PIRSR625650-1"/>
    </source>
</evidence>
<dbReference type="Gene3D" id="1.10.45.10">
    <property type="entry name" value="Vanillyl-alcohol Oxidase, Chain A, domain 4"/>
    <property type="match status" value="1"/>
</dbReference>
<dbReference type="InterPro" id="IPR016164">
    <property type="entry name" value="FAD-linked_Oxase-like_C"/>
</dbReference>
<evidence type="ECO:0000256" key="2">
    <source>
        <dbReference type="ARBA" id="ARBA00022827"/>
    </source>
</evidence>
<evidence type="ECO:0000313" key="5">
    <source>
        <dbReference type="EMBL" id="KPV48813.1"/>
    </source>
</evidence>
<dbReference type="Proteomes" id="UP000050509">
    <property type="component" value="Unassembled WGS sequence"/>
</dbReference>
<dbReference type="GO" id="GO:0008610">
    <property type="term" value="P:lipid biosynthetic process"/>
    <property type="evidence" value="ECO:0007669"/>
    <property type="project" value="InterPro"/>
</dbReference>
<dbReference type="InterPro" id="IPR016171">
    <property type="entry name" value="Vanillyl_alc_oxidase_C-sub2"/>
</dbReference>
<feature type="domain" description="FAD-binding oxidoreductase/transferase type 4 C-terminal" evidence="4">
    <location>
        <begin position="2"/>
        <end position="222"/>
    </location>
</feature>
<keyword evidence="1" id="KW-0285">Flavoprotein</keyword>
<gene>
    <name evidence="5" type="ORF">SE17_36050</name>
</gene>
<feature type="non-terminal residue" evidence="5">
    <location>
        <position position="1"/>
    </location>
</feature>
<dbReference type="EMBL" id="LJCR01002378">
    <property type="protein sequence ID" value="KPV48813.1"/>
    <property type="molecule type" value="Genomic_DNA"/>
</dbReference>
<accession>A0A0N8PR34</accession>
<evidence type="ECO:0000259" key="4">
    <source>
        <dbReference type="Pfam" id="PF02913"/>
    </source>
</evidence>
<feature type="active site" description="Proton donor/acceptor" evidence="3">
    <location>
        <position position="142"/>
    </location>
</feature>
<keyword evidence="2" id="KW-0274">FAD</keyword>
<keyword evidence="6" id="KW-1185">Reference proteome</keyword>
<dbReference type="AlphaFoldDB" id="A0A0N8PR34"/>
<dbReference type="SUPFAM" id="SSF55103">
    <property type="entry name" value="FAD-linked oxidases, C-terminal domain"/>
    <property type="match status" value="1"/>
</dbReference>
<dbReference type="PANTHER" id="PTHR46568:SF1">
    <property type="entry name" value="ALKYLDIHYDROXYACETONEPHOSPHATE SYNTHASE, PEROXISOMAL"/>
    <property type="match status" value="1"/>
</dbReference>
<comment type="caution">
    <text evidence="5">The sequence shown here is derived from an EMBL/GenBank/DDBJ whole genome shotgun (WGS) entry which is preliminary data.</text>
</comment>
<dbReference type="Gene3D" id="3.40.462.40">
    <property type="entry name" value="FAD-linked oxidase, cap domain/gating helix"/>
    <property type="match status" value="1"/>
</dbReference>
<dbReference type="InterPro" id="IPR004113">
    <property type="entry name" value="FAD-bd_oxidored_4_C"/>
</dbReference>
<organism evidence="5 6">
    <name type="scientific">Kouleothrix aurantiaca</name>
    <dbReference type="NCBI Taxonomy" id="186479"/>
    <lineage>
        <taxon>Bacteria</taxon>
        <taxon>Bacillati</taxon>
        <taxon>Chloroflexota</taxon>
        <taxon>Chloroflexia</taxon>
        <taxon>Chloroflexales</taxon>
        <taxon>Roseiflexineae</taxon>
        <taxon>Roseiflexaceae</taxon>
        <taxon>Kouleothrix</taxon>
    </lineage>
</organism>
<protein>
    <recommendedName>
        <fullName evidence="4">FAD-binding oxidoreductase/transferase type 4 C-terminal domain-containing protein</fullName>
    </recommendedName>
</protein>
<name>A0A0N8PR34_9CHLR</name>
<evidence type="ECO:0000256" key="1">
    <source>
        <dbReference type="ARBA" id="ARBA00022630"/>
    </source>
</evidence>
<dbReference type="GO" id="GO:0008609">
    <property type="term" value="F:alkylglycerone-phosphate synthase activity"/>
    <property type="evidence" value="ECO:0007669"/>
    <property type="project" value="InterPro"/>
</dbReference>